<sequence length="217" mass="24919">MTESLDKHMERLDQSKRRVSEVEDGQTQLAAGHVKLSKEVHSLLLKVDDLEVRSWRNKLHIVVTPDQEALLDYLTHINMPRLTDKDRDVLMAPLMLEEMDGALTGMGKGKAPGTDGPTVRFYKAYKNLLLWQLKDVYDEMKGTVGVGGERRRWARDRFCCCGRFSQQIYIAYNFSTRATVIITLATSAYLLLQFTVAQKREEWTRDLDGDRRGRLPA</sequence>
<evidence type="ECO:0000313" key="3">
    <source>
        <dbReference type="Proteomes" id="UP001066276"/>
    </source>
</evidence>
<dbReference type="Proteomes" id="UP001066276">
    <property type="component" value="Chromosome 1_2"/>
</dbReference>
<proteinExistence type="predicted"/>
<dbReference type="EMBL" id="JANPWB010000002">
    <property type="protein sequence ID" value="KAJ1206723.1"/>
    <property type="molecule type" value="Genomic_DNA"/>
</dbReference>
<evidence type="ECO:0000256" key="1">
    <source>
        <dbReference type="SAM" id="MobiDB-lite"/>
    </source>
</evidence>
<keyword evidence="3" id="KW-1185">Reference proteome</keyword>
<name>A0AAV7W2D0_PLEWA</name>
<comment type="caution">
    <text evidence="2">The sequence shown here is derived from an EMBL/GenBank/DDBJ whole genome shotgun (WGS) entry which is preliminary data.</text>
</comment>
<gene>
    <name evidence="2" type="ORF">NDU88_002124</name>
</gene>
<protein>
    <submittedName>
        <fullName evidence="2">Uncharacterized protein</fullName>
    </submittedName>
</protein>
<organism evidence="2 3">
    <name type="scientific">Pleurodeles waltl</name>
    <name type="common">Iberian ribbed newt</name>
    <dbReference type="NCBI Taxonomy" id="8319"/>
    <lineage>
        <taxon>Eukaryota</taxon>
        <taxon>Metazoa</taxon>
        <taxon>Chordata</taxon>
        <taxon>Craniata</taxon>
        <taxon>Vertebrata</taxon>
        <taxon>Euteleostomi</taxon>
        <taxon>Amphibia</taxon>
        <taxon>Batrachia</taxon>
        <taxon>Caudata</taxon>
        <taxon>Salamandroidea</taxon>
        <taxon>Salamandridae</taxon>
        <taxon>Pleurodelinae</taxon>
        <taxon>Pleurodeles</taxon>
    </lineage>
</organism>
<reference evidence="2" key="1">
    <citation type="journal article" date="2022" name="bioRxiv">
        <title>Sequencing and chromosome-scale assembly of the giantPleurodeles waltlgenome.</title>
        <authorList>
            <person name="Brown T."/>
            <person name="Elewa A."/>
            <person name="Iarovenko S."/>
            <person name="Subramanian E."/>
            <person name="Araus A.J."/>
            <person name="Petzold A."/>
            <person name="Susuki M."/>
            <person name="Suzuki K.-i.T."/>
            <person name="Hayashi T."/>
            <person name="Toyoda A."/>
            <person name="Oliveira C."/>
            <person name="Osipova E."/>
            <person name="Leigh N.D."/>
            <person name="Simon A."/>
            <person name="Yun M.H."/>
        </authorList>
    </citation>
    <scope>NUCLEOTIDE SEQUENCE</scope>
    <source>
        <strain evidence="2">20211129_DDA</strain>
        <tissue evidence="2">Liver</tissue>
    </source>
</reference>
<feature type="region of interest" description="Disordered" evidence="1">
    <location>
        <begin position="1"/>
        <end position="25"/>
    </location>
</feature>
<accession>A0AAV7W2D0</accession>
<feature type="compositionally biased region" description="Basic and acidic residues" evidence="1">
    <location>
        <begin position="1"/>
        <end position="21"/>
    </location>
</feature>
<evidence type="ECO:0000313" key="2">
    <source>
        <dbReference type="EMBL" id="KAJ1206723.1"/>
    </source>
</evidence>
<dbReference type="AlphaFoldDB" id="A0AAV7W2D0"/>